<dbReference type="OrthoDB" id="552661at2759"/>
<dbReference type="InterPro" id="IPR004827">
    <property type="entry name" value="bZIP"/>
</dbReference>
<keyword evidence="4" id="KW-0539">Nucleus</keyword>
<feature type="domain" description="BZIP" evidence="6">
    <location>
        <begin position="29"/>
        <end position="93"/>
    </location>
</feature>
<name>A0A9W7I6G3_HIBTR</name>
<keyword evidence="8" id="KW-1185">Reference proteome</keyword>
<dbReference type="InterPro" id="IPR052483">
    <property type="entry name" value="bZIP_transcription_regulators"/>
</dbReference>
<dbReference type="AlphaFoldDB" id="A0A9W7I6G3"/>
<dbReference type="SUPFAM" id="SSF57959">
    <property type="entry name" value="Leucine zipper domain"/>
    <property type="match status" value="1"/>
</dbReference>
<accession>A0A9W7I6G3</accession>
<reference evidence="7" key="1">
    <citation type="submission" date="2023-05" db="EMBL/GenBank/DDBJ databases">
        <title>Genome and transcriptome analyses reveal genes involved in the formation of fine ridges on petal epidermal cells in Hibiscus trionum.</title>
        <authorList>
            <person name="Koshimizu S."/>
            <person name="Masuda S."/>
            <person name="Ishii T."/>
            <person name="Shirasu K."/>
            <person name="Hoshino A."/>
            <person name="Arita M."/>
        </authorList>
    </citation>
    <scope>NUCLEOTIDE SEQUENCE</scope>
    <source>
        <strain evidence="7">Hamamatsu line</strain>
    </source>
</reference>
<keyword evidence="2" id="KW-0805">Transcription regulation</keyword>
<dbReference type="GO" id="GO:0005634">
    <property type="term" value="C:nucleus"/>
    <property type="evidence" value="ECO:0007669"/>
    <property type="project" value="UniProtKB-SubCell"/>
</dbReference>
<dbReference type="GO" id="GO:0003677">
    <property type="term" value="F:DNA binding"/>
    <property type="evidence" value="ECO:0007669"/>
    <property type="project" value="TreeGrafter"/>
</dbReference>
<keyword evidence="3" id="KW-0804">Transcription</keyword>
<gene>
    <name evidence="7" type="ORF">HRI_002559100</name>
</gene>
<feature type="region of interest" description="Disordered" evidence="5">
    <location>
        <begin position="1"/>
        <end position="33"/>
    </location>
</feature>
<organism evidence="7 8">
    <name type="scientific">Hibiscus trionum</name>
    <name type="common">Flower of an hour</name>
    <dbReference type="NCBI Taxonomy" id="183268"/>
    <lineage>
        <taxon>Eukaryota</taxon>
        <taxon>Viridiplantae</taxon>
        <taxon>Streptophyta</taxon>
        <taxon>Embryophyta</taxon>
        <taxon>Tracheophyta</taxon>
        <taxon>Spermatophyta</taxon>
        <taxon>Magnoliopsida</taxon>
        <taxon>eudicotyledons</taxon>
        <taxon>Gunneridae</taxon>
        <taxon>Pentapetalae</taxon>
        <taxon>rosids</taxon>
        <taxon>malvids</taxon>
        <taxon>Malvales</taxon>
        <taxon>Malvaceae</taxon>
        <taxon>Malvoideae</taxon>
        <taxon>Hibiscus</taxon>
    </lineage>
</organism>
<evidence type="ECO:0000256" key="4">
    <source>
        <dbReference type="ARBA" id="ARBA00023242"/>
    </source>
</evidence>
<comment type="caution">
    <text evidence="7">The sequence shown here is derived from an EMBL/GenBank/DDBJ whole genome shotgun (WGS) entry which is preliminary data.</text>
</comment>
<protein>
    <recommendedName>
        <fullName evidence="6">BZIP domain-containing protein</fullName>
    </recommendedName>
</protein>
<dbReference type="SMART" id="SM00338">
    <property type="entry name" value="BRLZ"/>
    <property type="match status" value="1"/>
</dbReference>
<sequence>MAGIKTSDAPLPNLQSNGNQVPHGGSNTAMDPKRLKRVAASREYSQRYRLKQMQYIAQLETGVKALEAQLAITYPRVQYVDTQNSLLRAENCSLKEKLYSLSTKIMMKEAEYNELRKKKDELKQLSLLYQSPIAETSRAKQHSFSQLLNIARDQAGFNQDLENRFGTDVNNGENRNPI</sequence>
<dbReference type="PANTHER" id="PTHR46391:SF21">
    <property type="entry name" value="BZIP DOMAIN-CONTAINING PROTEIN"/>
    <property type="match status" value="1"/>
</dbReference>
<evidence type="ECO:0000313" key="7">
    <source>
        <dbReference type="EMBL" id="GMI88898.1"/>
    </source>
</evidence>
<dbReference type="Proteomes" id="UP001165190">
    <property type="component" value="Unassembled WGS sequence"/>
</dbReference>
<proteinExistence type="predicted"/>
<dbReference type="GO" id="GO:0045893">
    <property type="term" value="P:positive regulation of DNA-templated transcription"/>
    <property type="evidence" value="ECO:0007669"/>
    <property type="project" value="TreeGrafter"/>
</dbReference>
<evidence type="ECO:0000256" key="3">
    <source>
        <dbReference type="ARBA" id="ARBA00023163"/>
    </source>
</evidence>
<dbReference type="EMBL" id="BSYR01000022">
    <property type="protein sequence ID" value="GMI88898.1"/>
    <property type="molecule type" value="Genomic_DNA"/>
</dbReference>
<evidence type="ECO:0000256" key="2">
    <source>
        <dbReference type="ARBA" id="ARBA00023015"/>
    </source>
</evidence>
<comment type="subcellular location">
    <subcellularLocation>
        <location evidence="1">Nucleus</location>
    </subcellularLocation>
</comment>
<dbReference type="InterPro" id="IPR046347">
    <property type="entry name" value="bZIP_sf"/>
</dbReference>
<evidence type="ECO:0000313" key="8">
    <source>
        <dbReference type="Proteomes" id="UP001165190"/>
    </source>
</evidence>
<dbReference type="GO" id="GO:0003700">
    <property type="term" value="F:DNA-binding transcription factor activity"/>
    <property type="evidence" value="ECO:0007669"/>
    <property type="project" value="InterPro"/>
</dbReference>
<dbReference type="PANTHER" id="PTHR46391">
    <property type="entry name" value="BASIC LEUCINE ZIPPER 34"/>
    <property type="match status" value="1"/>
</dbReference>
<feature type="compositionally biased region" description="Polar residues" evidence="5">
    <location>
        <begin position="13"/>
        <end position="29"/>
    </location>
</feature>
<evidence type="ECO:0000259" key="6">
    <source>
        <dbReference type="SMART" id="SM00338"/>
    </source>
</evidence>
<evidence type="ECO:0000256" key="1">
    <source>
        <dbReference type="ARBA" id="ARBA00004123"/>
    </source>
</evidence>
<evidence type="ECO:0000256" key="5">
    <source>
        <dbReference type="SAM" id="MobiDB-lite"/>
    </source>
</evidence>